<evidence type="ECO:0000256" key="3">
    <source>
        <dbReference type="ARBA" id="ARBA00022723"/>
    </source>
</evidence>
<keyword evidence="5" id="KW-0862">Zinc</keyword>
<dbReference type="InterPro" id="IPR020891">
    <property type="entry name" value="UPF0758_CS"/>
</dbReference>
<evidence type="ECO:0000313" key="9">
    <source>
        <dbReference type="EMBL" id="PXV95526.1"/>
    </source>
</evidence>
<evidence type="ECO:0000256" key="7">
    <source>
        <dbReference type="RuleBase" id="RU003797"/>
    </source>
</evidence>
<dbReference type="InterPro" id="IPR001405">
    <property type="entry name" value="UPF0758"/>
</dbReference>
<feature type="domain" description="MPN" evidence="8">
    <location>
        <begin position="115"/>
        <end position="237"/>
    </location>
</feature>
<dbReference type="InterPro" id="IPR037518">
    <property type="entry name" value="MPN"/>
</dbReference>
<dbReference type="GO" id="GO:0006508">
    <property type="term" value="P:proteolysis"/>
    <property type="evidence" value="ECO:0007669"/>
    <property type="project" value="UniProtKB-KW"/>
</dbReference>
<dbReference type="EMBL" id="QICS01000001">
    <property type="protein sequence ID" value="PXV95526.1"/>
    <property type="molecule type" value="Genomic_DNA"/>
</dbReference>
<organism evidence="9 10">
    <name type="scientific">Lachnotalea glycerini</name>
    <dbReference type="NCBI Taxonomy" id="1763509"/>
    <lineage>
        <taxon>Bacteria</taxon>
        <taxon>Bacillati</taxon>
        <taxon>Bacillota</taxon>
        <taxon>Clostridia</taxon>
        <taxon>Lachnospirales</taxon>
        <taxon>Lachnospiraceae</taxon>
        <taxon>Lachnotalea</taxon>
    </lineage>
</organism>
<accession>A0A318EWS5</accession>
<keyword evidence="3" id="KW-0479">Metal-binding</keyword>
<reference evidence="9 10" key="1">
    <citation type="submission" date="2018-05" db="EMBL/GenBank/DDBJ databases">
        <title>Genomic Encyclopedia of Type Strains, Phase IV (KMG-IV): sequencing the most valuable type-strain genomes for metagenomic binning, comparative biology and taxonomic classification.</title>
        <authorList>
            <person name="Goeker M."/>
        </authorList>
    </citation>
    <scope>NUCLEOTIDE SEQUENCE [LARGE SCALE GENOMIC DNA]</scope>
    <source>
        <strain evidence="9 10">DSM 28816</strain>
    </source>
</reference>
<dbReference type="Pfam" id="PF20582">
    <property type="entry name" value="UPF0758_N"/>
    <property type="match status" value="1"/>
</dbReference>
<dbReference type="GO" id="GO:0046872">
    <property type="term" value="F:metal ion binding"/>
    <property type="evidence" value="ECO:0007669"/>
    <property type="project" value="UniProtKB-KW"/>
</dbReference>
<dbReference type="InterPro" id="IPR025657">
    <property type="entry name" value="RadC_JAB"/>
</dbReference>
<dbReference type="Proteomes" id="UP000247523">
    <property type="component" value="Unassembled WGS sequence"/>
</dbReference>
<evidence type="ECO:0000256" key="6">
    <source>
        <dbReference type="ARBA" id="ARBA00023049"/>
    </source>
</evidence>
<evidence type="ECO:0000313" key="10">
    <source>
        <dbReference type="Proteomes" id="UP000247523"/>
    </source>
</evidence>
<dbReference type="PANTHER" id="PTHR30471:SF3">
    <property type="entry name" value="UPF0758 PROTEIN YEES-RELATED"/>
    <property type="match status" value="1"/>
</dbReference>
<evidence type="ECO:0000259" key="8">
    <source>
        <dbReference type="PROSITE" id="PS50249"/>
    </source>
</evidence>
<dbReference type="GO" id="GO:0008237">
    <property type="term" value="F:metallopeptidase activity"/>
    <property type="evidence" value="ECO:0007669"/>
    <property type="project" value="UniProtKB-KW"/>
</dbReference>
<dbReference type="Gene3D" id="3.40.140.10">
    <property type="entry name" value="Cytidine Deaminase, domain 2"/>
    <property type="match status" value="1"/>
</dbReference>
<dbReference type="Pfam" id="PF04002">
    <property type="entry name" value="RadC"/>
    <property type="match status" value="1"/>
</dbReference>
<gene>
    <name evidence="9" type="ORF">C8E03_101155</name>
</gene>
<evidence type="ECO:0000256" key="2">
    <source>
        <dbReference type="ARBA" id="ARBA00022670"/>
    </source>
</evidence>
<dbReference type="PROSITE" id="PS50249">
    <property type="entry name" value="MPN"/>
    <property type="match status" value="1"/>
</dbReference>
<dbReference type="NCBIfam" id="NF000642">
    <property type="entry name" value="PRK00024.1"/>
    <property type="match status" value="1"/>
</dbReference>
<dbReference type="RefSeq" id="WP_110290009.1">
    <property type="nucleotide sequence ID" value="NZ_QICS01000001.1"/>
</dbReference>
<protein>
    <submittedName>
        <fullName evidence="9">DNA replication and repair protein RadC</fullName>
    </submittedName>
</protein>
<comment type="caution">
    <text evidence="9">The sequence shown here is derived from an EMBL/GenBank/DDBJ whole genome shotgun (WGS) entry which is preliminary data.</text>
</comment>
<evidence type="ECO:0000256" key="5">
    <source>
        <dbReference type="ARBA" id="ARBA00022833"/>
    </source>
</evidence>
<name>A0A318EWS5_9FIRM</name>
<keyword evidence="6" id="KW-0482">Metalloprotease</keyword>
<dbReference type="CDD" id="cd08071">
    <property type="entry name" value="MPN_DUF2466"/>
    <property type="match status" value="1"/>
</dbReference>
<sequence length="237" mass="26677">MYKHLEESTSLTMKQMPKSEQPYEKFLESGAESLSDAELLAIIIRTGTKNERSIDLARKVLNISNTQDNLLAVTKLSLKELQRIKGIGQVKAVQIKCIAELSRRISKTNAKSKLCMNNPHTIADYYMEDLRFVNQEVTLLIMVDTKNQFLNDKVISKGTVNSSLISPREIFLESLNNQAVHIILIHNHPSGDPTPSKEDVLATRRIKEAGELIGIMLLDHIIIGDRKFVSLKELGIL</sequence>
<evidence type="ECO:0000256" key="1">
    <source>
        <dbReference type="ARBA" id="ARBA00010243"/>
    </source>
</evidence>
<keyword evidence="2" id="KW-0645">Protease</keyword>
<dbReference type="InterPro" id="IPR046778">
    <property type="entry name" value="UPF0758_N"/>
</dbReference>
<dbReference type="PROSITE" id="PS01302">
    <property type="entry name" value="UPF0758"/>
    <property type="match status" value="1"/>
</dbReference>
<comment type="similarity">
    <text evidence="1 7">Belongs to the UPF0758 family.</text>
</comment>
<dbReference type="NCBIfam" id="TIGR00608">
    <property type="entry name" value="radc"/>
    <property type="match status" value="1"/>
</dbReference>
<keyword evidence="4" id="KW-0378">Hydrolase</keyword>
<proteinExistence type="inferred from homology"/>
<dbReference type="PANTHER" id="PTHR30471">
    <property type="entry name" value="DNA REPAIR PROTEIN RADC"/>
    <property type="match status" value="1"/>
</dbReference>
<dbReference type="AlphaFoldDB" id="A0A318EWS5"/>
<evidence type="ECO:0000256" key="4">
    <source>
        <dbReference type="ARBA" id="ARBA00022801"/>
    </source>
</evidence>